<keyword evidence="1" id="KW-0812">Transmembrane</keyword>
<dbReference type="AlphaFoldDB" id="A0A101M431"/>
<comment type="caution">
    <text evidence="2">The sequence shown here is derived from an EMBL/GenBank/DDBJ whole genome shotgun (WGS) entry which is preliminary data.</text>
</comment>
<keyword evidence="1" id="KW-0472">Membrane</keyword>
<keyword evidence="1" id="KW-1133">Transmembrane helix</keyword>
<name>A0A101M431_PICGL</name>
<feature type="transmembrane region" description="Helical" evidence="1">
    <location>
        <begin position="20"/>
        <end position="41"/>
    </location>
</feature>
<gene>
    <name evidence="2" type="ORF">ABT39_MTgene437</name>
</gene>
<dbReference type="EMBL" id="LKAM01000001">
    <property type="protein sequence ID" value="KUM50593.1"/>
    <property type="molecule type" value="Genomic_DNA"/>
</dbReference>
<evidence type="ECO:0000256" key="1">
    <source>
        <dbReference type="SAM" id="Phobius"/>
    </source>
</evidence>
<keyword evidence="2" id="KW-0496">Mitochondrion</keyword>
<accession>A0A101M431</accession>
<organism evidence="2">
    <name type="scientific">Picea glauca</name>
    <name type="common">White spruce</name>
    <name type="synonym">Pinus glauca</name>
    <dbReference type="NCBI Taxonomy" id="3330"/>
    <lineage>
        <taxon>Eukaryota</taxon>
        <taxon>Viridiplantae</taxon>
        <taxon>Streptophyta</taxon>
        <taxon>Embryophyta</taxon>
        <taxon>Tracheophyta</taxon>
        <taxon>Spermatophyta</taxon>
        <taxon>Pinopsida</taxon>
        <taxon>Pinidae</taxon>
        <taxon>Conifers I</taxon>
        <taxon>Pinales</taxon>
        <taxon>Pinaceae</taxon>
        <taxon>Picea</taxon>
    </lineage>
</organism>
<protein>
    <submittedName>
        <fullName evidence="2">Uncharacterized protein</fullName>
    </submittedName>
</protein>
<geneLocation type="mitochondrion" evidence="2"/>
<evidence type="ECO:0000313" key="2">
    <source>
        <dbReference type="EMBL" id="KUM50593.1"/>
    </source>
</evidence>
<reference evidence="2" key="1">
    <citation type="journal article" date="2015" name="Genome Biol. Evol.">
        <title>Organellar Genomes of White Spruce (Picea glauca): Assembly and Annotation.</title>
        <authorList>
            <person name="Jackman S.D."/>
            <person name="Warren R.L."/>
            <person name="Gibb E.A."/>
            <person name="Vandervalk B.P."/>
            <person name="Mohamadi H."/>
            <person name="Chu J."/>
            <person name="Raymond A."/>
            <person name="Pleasance S."/>
            <person name="Coope R."/>
            <person name="Wildung M.R."/>
            <person name="Ritland C.E."/>
            <person name="Bousquet J."/>
            <person name="Jones S.J."/>
            <person name="Bohlmann J."/>
            <person name="Birol I."/>
        </authorList>
    </citation>
    <scope>NUCLEOTIDE SEQUENCE [LARGE SCALE GENOMIC DNA]</scope>
    <source>
        <tissue evidence="2">Flushing bud</tissue>
    </source>
</reference>
<sequence>MQLIQTDTYIESVMQFRMLVVKIMSFLIVIQFVIGIQRFVIGLEIEMKILPHSYISIA</sequence>
<proteinExistence type="predicted"/>